<dbReference type="GO" id="GO:0005975">
    <property type="term" value="P:carbohydrate metabolic process"/>
    <property type="evidence" value="ECO:0007669"/>
    <property type="project" value="InterPro"/>
</dbReference>
<dbReference type="InterPro" id="IPR048913">
    <property type="entry name" value="BetaGal_gal-bd"/>
</dbReference>
<gene>
    <name evidence="11" type="ORF">CEUTPL_LOCUS1302</name>
</gene>
<evidence type="ECO:0000259" key="10">
    <source>
        <dbReference type="Pfam" id="PF21467"/>
    </source>
</evidence>
<dbReference type="OrthoDB" id="1657402at2759"/>
<dbReference type="Proteomes" id="UP001152799">
    <property type="component" value="Chromosome 1"/>
</dbReference>
<dbReference type="Pfam" id="PF01301">
    <property type="entry name" value="Glyco_hydro_35"/>
    <property type="match status" value="1"/>
</dbReference>
<evidence type="ECO:0000313" key="12">
    <source>
        <dbReference type="Proteomes" id="UP001152799"/>
    </source>
</evidence>
<dbReference type="SUPFAM" id="SSF49785">
    <property type="entry name" value="Galactose-binding domain-like"/>
    <property type="match status" value="1"/>
</dbReference>
<dbReference type="EMBL" id="OU892277">
    <property type="protein sequence ID" value="CAG9760578.1"/>
    <property type="molecule type" value="Genomic_DNA"/>
</dbReference>
<proteinExistence type="inferred from homology"/>
<dbReference type="InterPro" id="IPR008979">
    <property type="entry name" value="Galactose-bd-like_sf"/>
</dbReference>
<keyword evidence="3 5" id="KW-0326">Glycosidase</keyword>
<feature type="active site" description="Nucleophile" evidence="4">
    <location>
        <position position="275"/>
    </location>
</feature>
<protein>
    <recommendedName>
        <fullName evidence="5">Beta-galactosidase</fullName>
        <ecNumber evidence="5">3.2.1.23</ecNumber>
    </recommendedName>
</protein>
<feature type="active site" description="Proton donor" evidence="4">
    <location>
        <position position="199"/>
    </location>
</feature>
<dbReference type="PRINTS" id="PR00742">
    <property type="entry name" value="GLHYDRLASE35"/>
</dbReference>
<dbReference type="PIRSF" id="PIRSF006336">
    <property type="entry name" value="B-gal"/>
    <property type="match status" value="1"/>
</dbReference>
<feature type="domain" description="Beta-galactosidase 1-like first all-beta" evidence="9">
    <location>
        <begin position="430"/>
        <end position="548"/>
    </location>
</feature>
<dbReference type="InterPro" id="IPR019801">
    <property type="entry name" value="Glyco_hydro_35_CS"/>
</dbReference>
<evidence type="ECO:0000256" key="7">
    <source>
        <dbReference type="SAM" id="SignalP"/>
    </source>
</evidence>
<feature type="domain" description="Glycoside hydrolase 35 catalytic" evidence="8">
    <location>
        <begin position="44"/>
        <end position="371"/>
    </location>
</feature>
<comment type="catalytic activity">
    <reaction evidence="5">
        <text>Hydrolysis of terminal non-reducing beta-D-galactose residues in beta-D-galactosides.</text>
        <dbReference type="EC" id="3.2.1.23"/>
    </reaction>
</comment>
<dbReference type="Pfam" id="PF21467">
    <property type="entry name" value="BetaGal_gal-bd"/>
    <property type="match status" value="1"/>
</dbReference>
<feature type="signal peptide" evidence="7">
    <location>
        <begin position="1"/>
        <end position="16"/>
    </location>
</feature>
<evidence type="ECO:0000259" key="9">
    <source>
        <dbReference type="Pfam" id="PF21317"/>
    </source>
</evidence>
<keyword evidence="2 5" id="KW-0378">Hydrolase</keyword>
<organism evidence="11 12">
    <name type="scientific">Ceutorhynchus assimilis</name>
    <name type="common">cabbage seed weevil</name>
    <dbReference type="NCBI Taxonomy" id="467358"/>
    <lineage>
        <taxon>Eukaryota</taxon>
        <taxon>Metazoa</taxon>
        <taxon>Ecdysozoa</taxon>
        <taxon>Arthropoda</taxon>
        <taxon>Hexapoda</taxon>
        <taxon>Insecta</taxon>
        <taxon>Pterygota</taxon>
        <taxon>Neoptera</taxon>
        <taxon>Endopterygota</taxon>
        <taxon>Coleoptera</taxon>
        <taxon>Polyphaga</taxon>
        <taxon>Cucujiformia</taxon>
        <taxon>Curculionidae</taxon>
        <taxon>Ceutorhynchinae</taxon>
        <taxon>Ceutorhynchus</taxon>
    </lineage>
</organism>
<feature type="domain" description="Beta-galactosidase galactose-binding" evidence="10">
    <location>
        <begin position="572"/>
        <end position="631"/>
    </location>
</feature>
<dbReference type="Gene3D" id="3.20.20.80">
    <property type="entry name" value="Glycosidases"/>
    <property type="match status" value="1"/>
</dbReference>
<dbReference type="AlphaFoldDB" id="A0A9N9QIZ2"/>
<sequence>MLRATIILSALSLSFAVNSDLPTNYEYFTSDGIISGLSADQPYFLLNGKNMTIYSGAIHYFRIPRAYWRDRLRKLRAAGFNTVETYIAWNLHEYQSGVFDFGGGGSEMEDFLYLEEFLKTAQEEDLFAIVRSGPFICAEFEFGGFPSFILRDGDSLVVRKSNELYMNYVSRWFNVLMPVLAKHQFTKGGPIIMFQVENEYALTGYADHAYLSSLRQLMLDNGIVELLVTSDNPWKGVIGTDKDYFFMTGNFDSDPQKNLDDLNALQPGRPVMVMEYWSGLFDYWSKDHQTKSVQTFQSVYESILAYPASVNMYMFIGGTSFGFLNGAENFAFDGWNTDFLPMTNSYDYGAPLAENGDYTDKYWATRKLLAKYNPIKTKLPDPPALANRSLYEFVKMEKQISYGVLLAEASSYRTHNPVSMEKMDINGGSGQSYGYVVYRKRGLNLAKNSYLEIDGRISDTVMVLINGKRVSPILESKADLDGFGTWRTLNSYLLLNSDEDLLNVELDLIVENWGRVNVGDSRQYKGIWQGDIKINNQVVTDWIMYALEFKKSWTNSLKYWEDIPAAKNNSSPILYKGTLNIKGTPGDTYVYTEEWTKGIVMVNGFVLGRYAKMGPQQTLYLPGTLLKEGANDIMLFEQFTAADGVKFVVEPVYNNH</sequence>
<evidence type="ECO:0000256" key="2">
    <source>
        <dbReference type="ARBA" id="ARBA00022801"/>
    </source>
</evidence>
<keyword evidence="7" id="KW-0732">Signal</keyword>
<comment type="similarity">
    <text evidence="1 6">Belongs to the glycosyl hydrolase 35 family.</text>
</comment>
<dbReference type="PROSITE" id="PS01182">
    <property type="entry name" value="GLYCOSYL_HYDROL_F35"/>
    <property type="match status" value="1"/>
</dbReference>
<dbReference type="Gene3D" id="2.60.120.260">
    <property type="entry name" value="Galactose-binding domain-like"/>
    <property type="match status" value="2"/>
</dbReference>
<dbReference type="EC" id="3.2.1.23" evidence="5"/>
<evidence type="ECO:0000256" key="3">
    <source>
        <dbReference type="ARBA" id="ARBA00023295"/>
    </source>
</evidence>
<feature type="chain" id="PRO_5040468126" description="Beta-galactosidase" evidence="7">
    <location>
        <begin position="17"/>
        <end position="656"/>
    </location>
</feature>
<dbReference type="FunFam" id="2.60.120.260:FF:000049">
    <property type="entry name" value="Beta-galactosidase"/>
    <property type="match status" value="1"/>
</dbReference>
<evidence type="ECO:0000256" key="4">
    <source>
        <dbReference type="PIRSR" id="PIRSR006336-1"/>
    </source>
</evidence>
<reference evidence="11" key="1">
    <citation type="submission" date="2022-01" db="EMBL/GenBank/DDBJ databases">
        <authorList>
            <person name="King R."/>
        </authorList>
    </citation>
    <scope>NUCLEOTIDE SEQUENCE</scope>
</reference>
<dbReference type="InterPro" id="IPR001944">
    <property type="entry name" value="Glycoside_Hdrlase_35"/>
</dbReference>
<accession>A0A9N9QIZ2</accession>
<keyword evidence="12" id="KW-1185">Reference proteome</keyword>
<dbReference type="InterPro" id="IPR048912">
    <property type="entry name" value="BetaGal1-like_ABD1"/>
</dbReference>
<evidence type="ECO:0000313" key="11">
    <source>
        <dbReference type="EMBL" id="CAG9760578.1"/>
    </source>
</evidence>
<dbReference type="Pfam" id="PF21317">
    <property type="entry name" value="BetaGal_ABD_1"/>
    <property type="match status" value="1"/>
</dbReference>
<dbReference type="SUPFAM" id="SSF51445">
    <property type="entry name" value="(Trans)glycosidases"/>
    <property type="match status" value="1"/>
</dbReference>
<dbReference type="GO" id="GO:0004565">
    <property type="term" value="F:beta-galactosidase activity"/>
    <property type="evidence" value="ECO:0007669"/>
    <property type="project" value="UniProtKB-EC"/>
</dbReference>
<evidence type="ECO:0000256" key="1">
    <source>
        <dbReference type="ARBA" id="ARBA00009809"/>
    </source>
</evidence>
<evidence type="ECO:0000256" key="5">
    <source>
        <dbReference type="RuleBase" id="RU000675"/>
    </source>
</evidence>
<dbReference type="InterPro" id="IPR017853">
    <property type="entry name" value="GH"/>
</dbReference>
<evidence type="ECO:0000259" key="8">
    <source>
        <dbReference type="Pfam" id="PF01301"/>
    </source>
</evidence>
<name>A0A9N9QIZ2_9CUCU</name>
<dbReference type="PANTHER" id="PTHR23421">
    <property type="entry name" value="BETA-GALACTOSIDASE RELATED"/>
    <property type="match status" value="1"/>
</dbReference>
<dbReference type="InterPro" id="IPR026283">
    <property type="entry name" value="B-gal_1-like"/>
</dbReference>
<dbReference type="InterPro" id="IPR031330">
    <property type="entry name" value="Gly_Hdrlase_35_cat"/>
</dbReference>
<evidence type="ECO:0000256" key="6">
    <source>
        <dbReference type="RuleBase" id="RU003679"/>
    </source>
</evidence>